<dbReference type="SMART" id="SM00675">
    <property type="entry name" value="DM11"/>
    <property type="match status" value="1"/>
</dbReference>
<keyword evidence="2" id="KW-1185">Reference proteome</keyword>
<proteinExistence type="predicted"/>
<dbReference type="EMBL" id="JAMKOV010000002">
    <property type="protein sequence ID" value="KAI8042576.1"/>
    <property type="molecule type" value="Genomic_DNA"/>
</dbReference>
<feature type="non-terminal residue" evidence="1">
    <location>
        <position position="1"/>
    </location>
</feature>
<accession>A0A9Q0BSI5</accession>
<dbReference type="Proteomes" id="UP001059596">
    <property type="component" value="Unassembled WGS sequence"/>
</dbReference>
<protein>
    <submittedName>
        <fullName evidence="1">Uncharacterized protein</fullName>
    </submittedName>
</protein>
<gene>
    <name evidence="1" type="ORF">M5D96_003889</name>
</gene>
<sequence>RILLILAVGGTSIRAARYKLEFEDPNIFSPCIDGPPGSIGIPDAFNMDNMVFDLDEEGVHVSGNLTTKWNFPRTDRISTVLKLYPFVLNLILENIRIPVSLGRYKTVFTLEAFDESEKRRPTSLCFEIKGQAAKMKD</sequence>
<reference evidence="1" key="1">
    <citation type="journal article" date="2023" name="Genome Biol. Evol.">
        <title>Long-read-based Genome Assembly of Drosophila gunungcola Reveals Fewer Chemosensory Genes in Flower-breeding Species.</title>
        <authorList>
            <person name="Negi A."/>
            <person name="Liao B.Y."/>
            <person name="Yeh S.D."/>
        </authorList>
    </citation>
    <scope>NUCLEOTIDE SEQUENCE</scope>
    <source>
        <strain evidence="1">Sukarami</strain>
    </source>
</reference>
<evidence type="ECO:0000313" key="2">
    <source>
        <dbReference type="Proteomes" id="UP001059596"/>
    </source>
</evidence>
<name>A0A9Q0BSI5_9MUSC</name>
<dbReference type="InterPro" id="IPR006601">
    <property type="entry name" value="Uncharacterised_DM11_DROME"/>
</dbReference>
<evidence type="ECO:0000313" key="1">
    <source>
        <dbReference type="EMBL" id="KAI8042576.1"/>
    </source>
</evidence>
<comment type="caution">
    <text evidence="1">The sequence shown here is derived from an EMBL/GenBank/DDBJ whole genome shotgun (WGS) entry which is preliminary data.</text>
</comment>
<organism evidence="1 2">
    <name type="scientific">Drosophila gunungcola</name>
    <name type="common">fruit fly</name>
    <dbReference type="NCBI Taxonomy" id="103775"/>
    <lineage>
        <taxon>Eukaryota</taxon>
        <taxon>Metazoa</taxon>
        <taxon>Ecdysozoa</taxon>
        <taxon>Arthropoda</taxon>
        <taxon>Hexapoda</taxon>
        <taxon>Insecta</taxon>
        <taxon>Pterygota</taxon>
        <taxon>Neoptera</taxon>
        <taxon>Endopterygota</taxon>
        <taxon>Diptera</taxon>
        <taxon>Brachycera</taxon>
        <taxon>Muscomorpha</taxon>
        <taxon>Ephydroidea</taxon>
        <taxon>Drosophilidae</taxon>
        <taxon>Drosophila</taxon>
        <taxon>Sophophora</taxon>
    </lineage>
</organism>
<dbReference type="AlphaFoldDB" id="A0A9Q0BSI5"/>